<proteinExistence type="inferred from homology"/>
<dbReference type="NCBIfam" id="TIGR02141">
    <property type="entry name" value="modB_ABC"/>
    <property type="match status" value="1"/>
</dbReference>
<dbReference type="PANTHER" id="PTHR30183">
    <property type="entry name" value="MOLYBDENUM TRANSPORT SYSTEM PERMEASE PROTEIN MODB"/>
    <property type="match status" value="1"/>
</dbReference>
<comment type="subcellular location">
    <subcellularLocation>
        <location evidence="1 9">Cell membrane</location>
        <topology evidence="1 9">Multi-pass membrane protein</topology>
    </subcellularLocation>
</comment>
<dbReference type="InterPro" id="IPR011867">
    <property type="entry name" value="ModB_ABC"/>
</dbReference>
<comment type="function">
    <text evidence="10">Part of the binding-protein-dependent transport system for molybdenum; probably responsible for the translocation of the substrate across the membrane.</text>
</comment>
<dbReference type="SUPFAM" id="SSF161098">
    <property type="entry name" value="MetI-like"/>
    <property type="match status" value="1"/>
</dbReference>
<feature type="transmembrane region" description="Helical" evidence="9">
    <location>
        <begin position="78"/>
        <end position="102"/>
    </location>
</feature>
<evidence type="ECO:0000259" key="11">
    <source>
        <dbReference type="PROSITE" id="PS50928"/>
    </source>
</evidence>
<gene>
    <name evidence="12" type="primary">modB</name>
    <name evidence="12" type="ORF">H9734_03630</name>
</gene>
<name>A0A9D1XBV3_9FIRM</name>
<dbReference type="Proteomes" id="UP000886890">
    <property type="component" value="Unassembled WGS sequence"/>
</dbReference>
<organism evidence="12 13">
    <name type="scientific">Candidatus Fusicatenibacter merdavium</name>
    <dbReference type="NCBI Taxonomy" id="2838600"/>
    <lineage>
        <taxon>Bacteria</taxon>
        <taxon>Bacillati</taxon>
        <taxon>Bacillota</taxon>
        <taxon>Clostridia</taxon>
        <taxon>Lachnospirales</taxon>
        <taxon>Lachnospiraceae</taxon>
        <taxon>Fusicatenibacter</taxon>
    </lineage>
</organism>
<protein>
    <recommendedName>
        <fullName evidence="10">Molybdenum transport system permease</fullName>
    </recommendedName>
</protein>
<dbReference type="Pfam" id="PF00528">
    <property type="entry name" value="BPD_transp_1"/>
    <property type="match status" value="1"/>
</dbReference>
<keyword evidence="6 9" id="KW-0812">Transmembrane</keyword>
<evidence type="ECO:0000256" key="6">
    <source>
        <dbReference type="ARBA" id="ARBA00022692"/>
    </source>
</evidence>
<keyword evidence="5 10" id="KW-0500">Molybdenum</keyword>
<evidence type="ECO:0000313" key="12">
    <source>
        <dbReference type="EMBL" id="HIX76673.1"/>
    </source>
</evidence>
<comment type="caution">
    <text evidence="12">The sequence shown here is derived from an EMBL/GenBank/DDBJ whole genome shotgun (WGS) entry which is preliminary data.</text>
</comment>
<feature type="transmembrane region" description="Helical" evidence="9">
    <location>
        <begin position="191"/>
        <end position="212"/>
    </location>
</feature>
<evidence type="ECO:0000256" key="9">
    <source>
        <dbReference type="RuleBase" id="RU363032"/>
    </source>
</evidence>
<reference evidence="12" key="1">
    <citation type="journal article" date="2021" name="PeerJ">
        <title>Extensive microbial diversity within the chicken gut microbiome revealed by metagenomics and culture.</title>
        <authorList>
            <person name="Gilroy R."/>
            <person name="Ravi A."/>
            <person name="Getino M."/>
            <person name="Pursley I."/>
            <person name="Horton D.L."/>
            <person name="Alikhan N.F."/>
            <person name="Baker D."/>
            <person name="Gharbi K."/>
            <person name="Hall N."/>
            <person name="Watson M."/>
            <person name="Adriaenssens E.M."/>
            <person name="Foster-Nyarko E."/>
            <person name="Jarju S."/>
            <person name="Secka A."/>
            <person name="Antonio M."/>
            <person name="Oren A."/>
            <person name="Chaudhuri R.R."/>
            <person name="La Ragione R."/>
            <person name="Hildebrand F."/>
            <person name="Pallen M.J."/>
        </authorList>
    </citation>
    <scope>NUCLEOTIDE SEQUENCE</scope>
    <source>
        <strain evidence="12">CHK183-1962</strain>
    </source>
</reference>
<dbReference type="GO" id="GO:0005886">
    <property type="term" value="C:plasma membrane"/>
    <property type="evidence" value="ECO:0007669"/>
    <property type="project" value="UniProtKB-SubCell"/>
</dbReference>
<dbReference type="PANTHER" id="PTHR30183:SF3">
    <property type="entry name" value="MOLYBDENUM TRANSPORT SYSTEM PERMEASE PROTEIN MODB"/>
    <property type="match status" value="1"/>
</dbReference>
<evidence type="ECO:0000256" key="5">
    <source>
        <dbReference type="ARBA" id="ARBA00022505"/>
    </source>
</evidence>
<dbReference type="EMBL" id="DXEK01000059">
    <property type="protein sequence ID" value="HIX76673.1"/>
    <property type="molecule type" value="Genomic_DNA"/>
</dbReference>
<evidence type="ECO:0000256" key="3">
    <source>
        <dbReference type="ARBA" id="ARBA00022448"/>
    </source>
</evidence>
<comment type="similarity">
    <text evidence="2 10">Belongs to the binding-protein-dependent transport system permease family. CysTW subfamily.</text>
</comment>
<feature type="domain" description="ABC transmembrane type-1" evidence="11">
    <location>
        <begin position="7"/>
        <end position="213"/>
    </location>
</feature>
<dbReference type="InterPro" id="IPR035906">
    <property type="entry name" value="MetI-like_sf"/>
</dbReference>
<dbReference type="PROSITE" id="PS50928">
    <property type="entry name" value="ABC_TM1"/>
    <property type="match status" value="1"/>
</dbReference>
<dbReference type="AlphaFoldDB" id="A0A9D1XBV3"/>
<feature type="transmembrane region" description="Helical" evidence="9">
    <location>
        <begin position="44"/>
        <end position="66"/>
    </location>
</feature>
<dbReference type="InterPro" id="IPR000515">
    <property type="entry name" value="MetI-like"/>
</dbReference>
<evidence type="ECO:0000256" key="4">
    <source>
        <dbReference type="ARBA" id="ARBA00022475"/>
    </source>
</evidence>
<dbReference type="Gene3D" id="1.10.3720.10">
    <property type="entry name" value="MetI-like"/>
    <property type="match status" value="1"/>
</dbReference>
<evidence type="ECO:0000256" key="10">
    <source>
        <dbReference type="RuleBase" id="RU365097"/>
    </source>
</evidence>
<dbReference type="GO" id="GO:0015098">
    <property type="term" value="F:molybdate ion transmembrane transporter activity"/>
    <property type="evidence" value="ECO:0007669"/>
    <property type="project" value="UniProtKB-UniRule"/>
</dbReference>
<evidence type="ECO:0000313" key="13">
    <source>
        <dbReference type="Proteomes" id="UP000886890"/>
    </source>
</evidence>
<keyword evidence="3 9" id="KW-0813">Transport</keyword>
<accession>A0A9D1XBV3</accession>
<reference evidence="12" key="2">
    <citation type="submission" date="2021-04" db="EMBL/GenBank/DDBJ databases">
        <authorList>
            <person name="Gilroy R."/>
        </authorList>
    </citation>
    <scope>NUCLEOTIDE SEQUENCE</scope>
    <source>
        <strain evidence="12">CHK183-1962</strain>
    </source>
</reference>
<keyword evidence="7 9" id="KW-1133">Transmembrane helix</keyword>
<feature type="transmembrane region" description="Helical" evidence="9">
    <location>
        <begin position="143"/>
        <end position="165"/>
    </location>
</feature>
<evidence type="ECO:0000256" key="1">
    <source>
        <dbReference type="ARBA" id="ARBA00004651"/>
    </source>
</evidence>
<evidence type="ECO:0000256" key="7">
    <source>
        <dbReference type="ARBA" id="ARBA00022989"/>
    </source>
</evidence>
<feature type="transmembrane region" description="Helical" evidence="9">
    <location>
        <begin position="6"/>
        <end position="32"/>
    </location>
</feature>
<dbReference type="CDD" id="cd06261">
    <property type="entry name" value="TM_PBP2"/>
    <property type="match status" value="1"/>
</dbReference>
<keyword evidence="8 9" id="KW-0472">Membrane</keyword>
<sequence length="224" mass="24272">MDDWSPLWISVQVAFYATVCSVFFGTLLAYGAMKMKRIRPLADVVLTLPLVLPPTVVGFFLLILLGKNSVVGQFFNSIGLSFIFSMRGAVAAAFVVSFPLMYRSARGAMEQMDRQLLYAARTLGAGEGKIFLRVILPNCRSGIFAGTILAFARAMGEFGATIMLAGNVPDKTQTMALAVYTAVQGGNRAQAYQWAVIIVILSAAAILGINFFERGKNTGKEETF</sequence>
<evidence type="ECO:0000256" key="8">
    <source>
        <dbReference type="ARBA" id="ARBA00023136"/>
    </source>
</evidence>
<keyword evidence="4 10" id="KW-1003">Cell membrane</keyword>
<evidence type="ECO:0000256" key="2">
    <source>
        <dbReference type="ARBA" id="ARBA00007069"/>
    </source>
</evidence>